<keyword evidence="6" id="KW-0175">Coiled coil</keyword>
<keyword evidence="12" id="KW-1185">Reference proteome</keyword>
<protein>
    <submittedName>
        <fullName evidence="11">SGO1 protein</fullName>
    </submittedName>
</protein>
<evidence type="ECO:0000256" key="6">
    <source>
        <dbReference type="ARBA" id="ARBA00023054"/>
    </source>
</evidence>
<feature type="compositionally biased region" description="Basic and acidic residues" evidence="9">
    <location>
        <begin position="267"/>
        <end position="289"/>
    </location>
</feature>
<feature type="compositionally biased region" description="Polar residues" evidence="9">
    <location>
        <begin position="178"/>
        <end position="190"/>
    </location>
</feature>
<feature type="domain" description="Shugoshin C-terminal" evidence="10">
    <location>
        <begin position="591"/>
        <end position="612"/>
    </location>
</feature>
<feature type="compositionally biased region" description="Basic and acidic residues" evidence="9">
    <location>
        <begin position="335"/>
        <end position="363"/>
    </location>
</feature>
<accession>A0ABS2XH09</accession>
<feature type="region of interest" description="Disordered" evidence="9">
    <location>
        <begin position="304"/>
        <end position="378"/>
    </location>
</feature>
<keyword evidence="3" id="KW-0158">Chromosome</keyword>
<name>A0ABS2XH09_POLSP</name>
<feature type="non-terminal residue" evidence="11">
    <location>
        <position position="1"/>
    </location>
</feature>
<evidence type="ECO:0000259" key="10">
    <source>
        <dbReference type="Pfam" id="PF07557"/>
    </source>
</evidence>
<dbReference type="PANTHER" id="PTHR21577:SF3">
    <property type="entry name" value="SHUGOSHIN 1-RELATED"/>
    <property type="match status" value="1"/>
</dbReference>
<comment type="caution">
    <text evidence="11">The sequence shown here is derived from an EMBL/GenBank/DDBJ whole genome shotgun (WGS) entry which is preliminary data.</text>
</comment>
<dbReference type="EMBL" id="JAAWVQ010030779">
    <property type="protein sequence ID" value="MBN3273405.1"/>
    <property type="molecule type" value="Genomic_DNA"/>
</dbReference>
<evidence type="ECO:0000256" key="1">
    <source>
        <dbReference type="ARBA" id="ARBA00004584"/>
    </source>
</evidence>
<feature type="region of interest" description="Disordered" evidence="9">
    <location>
        <begin position="394"/>
        <end position="492"/>
    </location>
</feature>
<proteinExistence type="inferred from homology"/>
<gene>
    <name evidence="11" type="primary">Sgo1</name>
    <name evidence="11" type="ORF">GTO93_0014834</name>
</gene>
<evidence type="ECO:0000313" key="12">
    <source>
        <dbReference type="Proteomes" id="UP001166093"/>
    </source>
</evidence>
<evidence type="ECO:0000256" key="2">
    <source>
        <dbReference type="ARBA" id="ARBA00010845"/>
    </source>
</evidence>
<dbReference type="Pfam" id="PF07557">
    <property type="entry name" value="Shugoshin_C"/>
    <property type="match status" value="1"/>
</dbReference>
<evidence type="ECO:0000256" key="5">
    <source>
        <dbReference type="ARBA" id="ARBA00022829"/>
    </source>
</evidence>
<feature type="non-terminal residue" evidence="11">
    <location>
        <position position="653"/>
    </location>
</feature>
<dbReference type="Proteomes" id="UP001166093">
    <property type="component" value="Unassembled WGS sequence"/>
</dbReference>
<reference evidence="11" key="1">
    <citation type="journal article" date="2021" name="Cell">
        <title>Tracing the genetic footprints of vertebrate landing in non-teleost ray-finned fishes.</title>
        <authorList>
            <person name="Bi X."/>
            <person name="Wang K."/>
            <person name="Yang L."/>
            <person name="Pan H."/>
            <person name="Jiang H."/>
            <person name="Wei Q."/>
            <person name="Fang M."/>
            <person name="Yu H."/>
            <person name="Zhu C."/>
            <person name="Cai Y."/>
            <person name="He Y."/>
            <person name="Gan X."/>
            <person name="Zeng H."/>
            <person name="Yu D."/>
            <person name="Zhu Y."/>
            <person name="Jiang H."/>
            <person name="Qiu Q."/>
            <person name="Yang H."/>
            <person name="Zhang Y.E."/>
            <person name="Wang W."/>
            <person name="Zhu M."/>
            <person name="He S."/>
            <person name="Zhang G."/>
        </authorList>
    </citation>
    <scope>NUCLEOTIDE SEQUENCE</scope>
    <source>
        <strain evidence="11">Pddl_001</strain>
    </source>
</reference>
<feature type="region of interest" description="Disordered" evidence="9">
    <location>
        <begin position="261"/>
        <end position="289"/>
    </location>
</feature>
<feature type="compositionally biased region" description="Basic and acidic residues" evidence="9">
    <location>
        <begin position="450"/>
        <end position="465"/>
    </location>
</feature>
<dbReference type="Gene3D" id="1.20.5.730">
    <property type="entry name" value="Single helix bin"/>
    <property type="match status" value="1"/>
</dbReference>
<feature type="region of interest" description="Disordered" evidence="9">
    <location>
        <begin position="178"/>
        <end position="197"/>
    </location>
</feature>
<keyword evidence="7" id="KW-0131">Cell cycle</keyword>
<evidence type="ECO:0000313" key="11">
    <source>
        <dbReference type="EMBL" id="MBN3273405.1"/>
    </source>
</evidence>
<dbReference type="InterPro" id="IPR011515">
    <property type="entry name" value="Shugoshin_C"/>
</dbReference>
<keyword evidence="8" id="KW-0137">Centromere</keyword>
<organism evidence="11 12">
    <name type="scientific">Polyodon spathula</name>
    <name type="common">North American paddlefish</name>
    <name type="synonym">Squalus spathula</name>
    <dbReference type="NCBI Taxonomy" id="7913"/>
    <lineage>
        <taxon>Eukaryota</taxon>
        <taxon>Metazoa</taxon>
        <taxon>Chordata</taxon>
        <taxon>Craniata</taxon>
        <taxon>Vertebrata</taxon>
        <taxon>Euteleostomi</taxon>
        <taxon>Actinopterygii</taxon>
        <taxon>Chondrostei</taxon>
        <taxon>Acipenseriformes</taxon>
        <taxon>Polyodontidae</taxon>
        <taxon>Polyodon</taxon>
    </lineage>
</organism>
<comment type="subcellular location">
    <subcellularLocation>
        <location evidence="1">Chromosome</location>
        <location evidence="1">Centromere</location>
    </subcellularLocation>
</comment>
<keyword evidence="5" id="KW-0159">Chromosome partition</keyword>
<feature type="compositionally biased region" description="Basic and acidic residues" evidence="9">
    <location>
        <begin position="304"/>
        <end position="329"/>
    </location>
</feature>
<evidence type="ECO:0000256" key="3">
    <source>
        <dbReference type="ARBA" id="ARBA00022454"/>
    </source>
</evidence>
<feature type="region of interest" description="Disordered" evidence="9">
    <location>
        <begin position="143"/>
        <end position="170"/>
    </location>
</feature>
<evidence type="ECO:0000256" key="4">
    <source>
        <dbReference type="ARBA" id="ARBA00022618"/>
    </source>
</evidence>
<evidence type="ECO:0000256" key="8">
    <source>
        <dbReference type="ARBA" id="ARBA00023328"/>
    </source>
</evidence>
<sequence length="653" mass="73553">MVRERVEKKSFQESLADIKEKMKEKRNKRLASATTGKKAIAAMLKTQIINTSSFMLKVQTNNKALALAVQTEKEKVRQAQDLILHMKKEQQAMIFHILMLKRKLKAQEALDSVQVLYAQLLHFCNLNVKQVWRKPSCRMSTLQACGGGSGPKPDTTQTDKELHNSPSSKPLLRWVTVTDSTDPKSPTDGLQSHCPANREMSNDVHCAESNDRSVKGALLLRNVTSRRRGPDCRRDASAVRESVDETLHEVAPVIGKACEGKTSGASVEEKVNVNHETRTPERENEAKETMLQEDFDLELLSIEPRDAKHSTPELHGKVSVSKEKQDPKTGRGRKDKADSRILLKKPWDTKQPRARSKSRDRTQTKPKNLPNDQINVSIGSNDAYDFNCEEVIHTTPFRPSNKPKEDEEDTAVSEADPGWASEERSDSESSSSEDLDCSVYEPGSRKGRKNRQDSSHLTEKAEIPPRRPRSKRSSIVQSWQRSGKENIDAGSNEVISSVDKGHKKLKITATQAPKMKADCCRDVNFSMDVRQKTEKPIYGTEETEKCPGEALSLPTSLCDFTNTTSAFCEKEFKILSTPLNSKTVKPATPVRKRRCTLAVSYKEPTLNAKLRRGDKFTDTEFLHSPIFKQECKRKSIKSEKFVKYNESFVGCRP</sequence>
<comment type="similarity">
    <text evidence="2">Belongs to the shugoshin family.</text>
</comment>
<keyword evidence="4" id="KW-0132">Cell division</keyword>
<evidence type="ECO:0000256" key="7">
    <source>
        <dbReference type="ARBA" id="ARBA00023306"/>
    </source>
</evidence>
<dbReference type="InterPro" id="IPR038889">
    <property type="entry name" value="Shugoshin1/2"/>
</dbReference>
<dbReference type="PANTHER" id="PTHR21577">
    <property type="entry name" value="SHUGOSHIN"/>
    <property type="match status" value="1"/>
</dbReference>
<evidence type="ECO:0000256" key="9">
    <source>
        <dbReference type="SAM" id="MobiDB-lite"/>
    </source>
</evidence>